<dbReference type="InterPro" id="IPR012292">
    <property type="entry name" value="Globin/Proto"/>
</dbReference>
<dbReference type="EMBL" id="CAKOGP040001869">
    <property type="protein sequence ID" value="CAJ1954335.1"/>
    <property type="molecule type" value="Genomic_DNA"/>
</dbReference>
<sequence>MNKQTTTVLINKNIRNDYEARFLLQSKSRSPSKSPHSPTALSRVVTLLGGEDALEFLTIYFTERIVDDDILSAIYCRDLNTKTLVQLQKELLLFALCDDLSELTSSSKKKVYNQKILQKHVRLGLMEKEEYFDRMASHLANALASCQIKDTRAIFKTQRRFAALRPLLEITHEHMELQSQQMETIRLPFFRKFAIKK</sequence>
<dbReference type="SUPFAM" id="SSF46458">
    <property type="entry name" value="Globin-like"/>
    <property type="match status" value="1"/>
</dbReference>
<dbReference type="InterPro" id="IPR009050">
    <property type="entry name" value="Globin-like_sf"/>
</dbReference>
<gene>
    <name evidence="1" type="ORF">CYCCA115_LOCUS14927</name>
</gene>
<dbReference type="AlphaFoldDB" id="A0AAD2JIY1"/>
<evidence type="ECO:0000313" key="1">
    <source>
        <dbReference type="EMBL" id="CAJ1954335.1"/>
    </source>
</evidence>
<evidence type="ECO:0000313" key="2">
    <source>
        <dbReference type="Proteomes" id="UP001295423"/>
    </source>
</evidence>
<dbReference type="Gene3D" id="1.10.490.10">
    <property type="entry name" value="Globins"/>
    <property type="match status" value="1"/>
</dbReference>
<reference evidence="1" key="1">
    <citation type="submission" date="2023-08" db="EMBL/GenBank/DDBJ databases">
        <authorList>
            <person name="Audoor S."/>
            <person name="Bilcke G."/>
        </authorList>
    </citation>
    <scope>NUCLEOTIDE SEQUENCE</scope>
</reference>
<accession>A0AAD2JIY1</accession>
<dbReference type="GO" id="GO:0019825">
    <property type="term" value="F:oxygen binding"/>
    <property type="evidence" value="ECO:0007669"/>
    <property type="project" value="InterPro"/>
</dbReference>
<proteinExistence type="predicted"/>
<name>A0AAD2JIY1_9STRA</name>
<comment type="caution">
    <text evidence="1">The sequence shown here is derived from an EMBL/GenBank/DDBJ whole genome shotgun (WGS) entry which is preliminary data.</text>
</comment>
<organism evidence="1 2">
    <name type="scientific">Cylindrotheca closterium</name>
    <dbReference type="NCBI Taxonomy" id="2856"/>
    <lineage>
        <taxon>Eukaryota</taxon>
        <taxon>Sar</taxon>
        <taxon>Stramenopiles</taxon>
        <taxon>Ochrophyta</taxon>
        <taxon>Bacillariophyta</taxon>
        <taxon>Bacillariophyceae</taxon>
        <taxon>Bacillariophycidae</taxon>
        <taxon>Bacillariales</taxon>
        <taxon>Bacillariaceae</taxon>
        <taxon>Cylindrotheca</taxon>
    </lineage>
</organism>
<dbReference type="GO" id="GO:0020037">
    <property type="term" value="F:heme binding"/>
    <property type="evidence" value="ECO:0007669"/>
    <property type="project" value="InterPro"/>
</dbReference>
<protein>
    <submittedName>
        <fullName evidence="1">Uncharacterized protein</fullName>
    </submittedName>
</protein>
<dbReference type="Proteomes" id="UP001295423">
    <property type="component" value="Unassembled WGS sequence"/>
</dbReference>
<keyword evidence="2" id="KW-1185">Reference proteome</keyword>